<dbReference type="OrthoDB" id="4204581at2759"/>
<reference evidence="2" key="1">
    <citation type="journal article" date="2009" name="Genome Res.">
        <title>Comparative genomic analyses of the human fungal pathogens Coccidioides and their relatives.</title>
        <authorList>
            <person name="Sharpton T.J."/>
            <person name="Stajich J.E."/>
            <person name="Rounsley S.D."/>
            <person name="Gardner M.J."/>
            <person name="Wortman J.R."/>
            <person name="Jordar V.S."/>
            <person name="Maiti R."/>
            <person name="Kodira C.D."/>
            <person name="Neafsey D.E."/>
            <person name="Zeng Q."/>
            <person name="Hung C.-Y."/>
            <person name="McMahan C."/>
            <person name="Muszewska A."/>
            <person name="Grynberg M."/>
            <person name="Mandel M.A."/>
            <person name="Kellner E.M."/>
            <person name="Barker B.M."/>
            <person name="Galgiani J.N."/>
            <person name="Orbach M.J."/>
            <person name="Kirkland T.N."/>
            <person name="Cole G.T."/>
            <person name="Henn M.R."/>
            <person name="Birren B.W."/>
            <person name="Taylor J.W."/>
        </authorList>
    </citation>
    <scope>NUCLEOTIDE SEQUENCE [LARGE SCALE GENOMIC DNA]</scope>
    <source>
        <strain evidence="2">RS</strain>
    </source>
</reference>
<gene>
    <name evidence="1" type="ORF">CIMG_12595</name>
</gene>
<name>A0A0D8JRL5_COCIM</name>
<dbReference type="AlphaFoldDB" id="A0A0D8JRL5"/>
<reference evidence="2" key="2">
    <citation type="journal article" date="2010" name="Genome Res.">
        <title>Population genomic sequencing of Coccidioides fungi reveals recent hybridization and transposon control.</title>
        <authorList>
            <person name="Neafsey D.E."/>
            <person name="Barker B.M."/>
            <person name="Sharpton T.J."/>
            <person name="Stajich J.E."/>
            <person name="Park D.J."/>
            <person name="Whiston E."/>
            <person name="Hung C.-Y."/>
            <person name="McMahan C."/>
            <person name="White J."/>
            <person name="Sykes S."/>
            <person name="Heiman D."/>
            <person name="Young S."/>
            <person name="Zeng Q."/>
            <person name="Abouelleil A."/>
            <person name="Aftuck L."/>
            <person name="Bessette D."/>
            <person name="Brown A."/>
            <person name="FitzGerald M."/>
            <person name="Lui A."/>
            <person name="Macdonald J.P."/>
            <person name="Priest M."/>
            <person name="Orbach M.J."/>
            <person name="Galgiani J.N."/>
            <person name="Kirkland T.N."/>
            <person name="Cole G.T."/>
            <person name="Birren B.W."/>
            <person name="Henn M.R."/>
            <person name="Taylor J.W."/>
            <person name="Rounsley S.D."/>
        </authorList>
    </citation>
    <scope>GENOME REANNOTATION</scope>
    <source>
        <strain evidence="2">RS</strain>
    </source>
</reference>
<dbReference type="Proteomes" id="UP000001261">
    <property type="component" value="Unassembled WGS sequence"/>
</dbReference>
<protein>
    <submittedName>
        <fullName evidence="1">Uncharacterized protein</fullName>
    </submittedName>
</protein>
<accession>A0A0D8JRL5</accession>
<dbReference type="RefSeq" id="XP_004445556.1">
    <property type="nucleotide sequence ID" value="XM_004445499.1"/>
</dbReference>
<proteinExistence type="predicted"/>
<evidence type="ECO:0000313" key="1">
    <source>
        <dbReference type="EMBL" id="KJF59932.1"/>
    </source>
</evidence>
<sequence>MSRPLGPVLSFSSAVLAPALAGNANLVILPGLLFYTEAQALSACERIWCCEPIQKSVLIAGLDNSNQLAVCTQLYESILVTRAGAQLLLEQKCFVWNKAQ</sequence>
<dbReference type="GeneID" id="24164222"/>
<dbReference type="VEuPathDB" id="FungiDB:CIMG_12595"/>
<evidence type="ECO:0000313" key="2">
    <source>
        <dbReference type="Proteomes" id="UP000001261"/>
    </source>
</evidence>
<organism evidence="1 2">
    <name type="scientific">Coccidioides immitis (strain RS)</name>
    <name type="common">Valley fever fungus</name>
    <dbReference type="NCBI Taxonomy" id="246410"/>
    <lineage>
        <taxon>Eukaryota</taxon>
        <taxon>Fungi</taxon>
        <taxon>Dikarya</taxon>
        <taxon>Ascomycota</taxon>
        <taxon>Pezizomycotina</taxon>
        <taxon>Eurotiomycetes</taxon>
        <taxon>Eurotiomycetidae</taxon>
        <taxon>Onygenales</taxon>
        <taxon>Onygenaceae</taxon>
        <taxon>Coccidioides</taxon>
    </lineage>
</organism>
<dbReference type="InParanoid" id="A0A0D8JRL5"/>
<dbReference type="EMBL" id="GG704911">
    <property type="protein sequence ID" value="KJF59932.1"/>
    <property type="molecule type" value="Genomic_DNA"/>
</dbReference>
<keyword evidence="2" id="KW-1185">Reference proteome</keyword>
<dbReference type="KEGG" id="cim:CIMG_12595"/>